<dbReference type="SMART" id="SM00342">
    <property type="entry name" value="HTH_ARAC"/>
    <property type="match status" value="1"/>
</dbReference>
<dbReference type="GO" id="GO:0003700">
    <property type="term" value="F:DNA-binding transcription factor activity"/>
    <property type="evidence" value="ECO:0007669"/>
    <property type="project" value="InterPro"/>
</dbReference>
<dbReference type="InterPro" id="IPR018062">
    <property type="entry name" value="HTH_AraC-typ_CS"/>
</dbReference>
<dbReference type="OrthoDB" id="952277at2"/>
<evidence type="ECO:0000313" key="5">
    <source>
        <dbReference type="EMBL" id="SHI57772.1"/>
    </source>
</evidence>
<dbReference type="InterPro" id="IPR009057">
    <property type="entry name" value="Homeodomain-like_sf"/>
</dbReference>
<evidence type="ECO:0000313" key="6">
    <source>
        <dbReference type="Proteomes" id="UP000184232"/>
    </source>
</evidence>
<reference evidence="5 6" key="1">
    <citation type="submission" date="2016-11" db="EMBL/GenBank/DDBJ databases">
        <authorList>
            <person name="Jaros S."/>
            <person name="Januszkiewicz K."/>
            <person name="Wedrychowicz H."/>
        </authorList>
    </citation>
    <scope>NUCLEOTIDE SEQUENCE [LARGE SCALE GENOMIC DNA]</scope>
    <source>
        <strain evidence="5 6">DSM 22807</strain>
    </source>
</reference>
<dbReference type="PANTHER" id="PTHR43280">
    <property type="entry name" value="ARAC-FAMILY TRANSCRIPTIONAL REGULATOR"/>
    <property type="match status" value="1"/>
</dbReference>
<dbReference type="PANTHER" id="PTHR43280:SF28">
    <property type="entry name" value="HTH-TYPE TRANSCRIPTIONAL ACTIVATOR RHAS"/>
    <property type="match status" value="1"/>
</dbReference>
<keyword evidence="6" id="KW-1185">Reference proteome</keyword>
<dbReference type="InterPro" id="IPR018060">
    <property type="entry name" value="HTH_AraC"/>
</dbReference>
<dbReference type="SUPFAM" id="SSF46689">
    <property type="entry name" value="Homeodomain-like"/>
    <property type="match status" value="1"/>
</dbReference>
<evidence type="ECO:0000259" key="4">
    <source>
        <dbReference type="PROSITE" id="PS01124"/>
    </source>
</evidence>
<dbReference type="Gene3D" id="3.30.70.100">
    <property type="match status" value="1"/>
</dbReference>
<dbReference type="PROSITE" id="PS00041">
    <property type="entry name" value="HTH_ARAC_FAMILY_1"/>
    <property type="match status" value="1"/>
</dbReference>
<gene>
    <name evidence="5" type="ORF">SAMN05444337_0320</name>
</gene>
<dbReference type="AlphaFoldDB" id="A0A1M6C9S9"/>
<dbReference type="GO" id="GO:0043565">
    <property type="term" value="F:sequence-specific DNA binding"/>
    <property type="evidence" value="ECO:0007669"/>
    <property type="project" value="InterPro"/>
</dbReference>
<dbReference type="Proteomes" id="UP000184232">
    <property type="component" value="Unassembled WGS sequence"/>
</dbReference>
<keyword evidence="3" id="KW-0804">Transcription</keyword>
<dbReference type="EMBL" id="FQZH01000001">
    <property type="protein sequence ID" value="SHI57772.1"/>
    <property type="molecule type" value="Genomic_DNA"/>
</dbReference>
<proteinExistence type="predicted"/>
<organism evidence="5 6">
    <name type="scientific">Flavobacterium haoranii</name>
    <dbReference type="NCBI Taxonomy" id="683124"/>
    <lineage>
        <taxon>Bacteria</taxon>
        <taxon>Pseudomonadati</taxon>
        <taxon>Bacteroidota</taxon>
        <taxon>Flavobacteriia</taxon>
        <taxon>Flavobacteriales</taxon>
        <taxon>Flavobacteriaceae</taxon>
        <taxon>Flavobacterium</taxon>
    </lineage>
</organism>
<dbReference type="Pfam" id="PF12833">
    <property type="entry name" value="HTH_18"/>
    <property type="match status" value="1"/>
</dbReference>
<accession>A0A1M6C9S9</accession>
<protein>
    <submittedName>
        <fullName evidence="5">Transcriptional regulator, AraC family</fullName>
    </submittedName>
</protein>
<name>A0A1M6C9S9_9FLAO</name>
<keyword evidence="1" id="KW-0805">Transcription regulation</keyword>
<sequence length="186" mass="21703">MKLHIKNMVCKRCILVVKSELEKLGLNYLSVELGEVTFQNEISQKDKIGISKHLEELGFEILNDTNSKTIEKIKSSLIDLIQNKNNNTKDNFSNYLKEKLHQDYSKLSNLFSQIEGISIEKYFINLKIEKVKELIFYDELSLSEIAYSLNYSSVSHLSHQFKKVTGFSPTYFKKLKENKRKEIDLL</sequence>
<keyword evidence="2" id="KW-0238">DNA-binding</keyword>
<dbReference type="STRING" id="683124.SAMN05444337_0320"/>
<evidence type="ECO:0000256" key="3">
    <source>
        <dbReference type="ARBA" id="ARBA00023163"/>
    </source>
</evidence>
<dbReference type="RefSeq" id="WP_072780892.1">
    <property type="nucleotide sequence ID" value="NZ_CP045292.1"/>
</dbReference>
<dbReference type="Gene3D" id="1.10.10.60">
    <property type="entry name" value="Homeodomain-like"/>
    <property type="match status" value="1"/>
</dbReference>
<evidence type="ECO:0000256" key="2">
    <source>
        <dbReference type="ARBA" id="ARBA00023125"/>
    </source>
</evidence>
<evidence type="ECO:0000256" key="1">
    <source>
        <dbReference type="ARBA" id="ARBA00023015"/>
    </source>
</evidence>
<feature type="domain" description="HTH araC/xylS-type" evidence="4">
    <location>
        <begin position="75"/>
        <end position="175"/>
    </location>
</feature>
<dbReference type="PROSITE" id="PS01124">
    <property type="entry name" value="HTH_ARAC_FAMILY_2"/>
    <property type="match status" value="1"/>
</dbReference>